<keyword evidence="2 3" id="KW-0808">Transferase</keyword>
<dbReference type="Gene3D" id="3.40.50.150">
    <property type="entry name" value="Vaccinia Virus protein VP39"/>
    <property type="match status" value="1"/>
</dbReference>
<dbReference type="NCBIfam" id="TIGR00095">
    <property type="entry name" value="16S rRNA (guanine(966)-N(2))-methyltransferase RsmD"/>
    <property type="match status" value="1"/>
</dbReference>
<organism evidence="3 4">
    <name type="scientific">Campylobacter anatolicus</name>
    <dbReference type="NCBI Taxonomy" id="2829105"/>
    <lineage>
        <taxon>Bacteria</taxon>
        <taxon>Pseudomonadati</taxon>
        <taxon>Campylobacterota</taxon>
        <taxon>Epsilonproteobacteria</taxon>
        <taxon>Campylobacterales</taxon>
        <taxon>Campylobacteraceae</taxon>
        <taxon>Campylobacter</taxon>
    </lineage>
</organism>
<dbReference type="SUPFAM" id="SSF53335">
    <property type="entry name" value="S-adenosyl-L-methionine-dependent methyltransferases"/>
    <property type="match status" value="1"/>
</dbReference>
<evidence type="ECO:0000313" key="4">
    <source>
        <dbReference type="Proteomes" id="UP000682951"/>
    </source>
</evidence>
<accession>A0ABS5HIY4</accession>
<proteinExistence type="predicted"/>
<dbReference type="PIRSF" id="PIRSF004553">
    <property type="entry name" value="CHP00095"/>
    <property type="match status" value="1"/>
</dbReference>
<gene>
    <name evidence="3" type="primary">rsmD</name>
    <name evidence="3" type="ORF">KDD93_05810</name>
</gene>
<dbReference type="Pfam" id="PF03602">
    <property type="entry name" value="Cons_hypoth95"/>
    <property type="match status" value="1"/>
</dbReference>
<evidence type="ECO:0000256" key="2">
    <source>
        <dbReference type="ARBA" id="ARBA00022679"/>
    </source>
</evidence>
<keyword evidence="4" id="KW-1185">Reference proteome</keyword>
<protein>
    <submittedName>
        <fullName evidence="3">16S rRNA (Guanine(966)-N(2))-methyltransferase RsmD</fullName>
        <ecNumber evidence="3">2.1.1.171</ecNumber>
    </submittedName>
</protein>
<evidence type="ECO:0000313" key="3">
    <source>
        <dbReference type="EMBL" id="MBR8464087.1"/>
    </source>
</evidence>
<keyword evidence="1 3" id="KW-0489">Methyltransferase</keyword>
<dbReference type="PANTHER" id="PTHR43542:SF1">
    <property type="entry name" value="METHYLTRANSFERASE"/>
    <property type="match status" value="1"/>
</dbReference>
<sequence>MNKLYTIISSGKFKGKRLELPNLNTTRSTKSIVKGSFFDTLRSELKDKVFIEGFGGSAVMACEALSNGAFKAIAIEKDRFAFKITQKNMQSIDSINLSAINGDSFVLLPDIIAKQTKQVLLYLDPPFDTREGFDGVYDTLVELVNKFKRDKIFMIVFEHASSFKFSKNIADFTLVKFKKFGATTLSYFA</sequence>
<dbReference type="InterPro" id="IPR004398">
    <property type="entry name" value="RNA_MeTrfase_RsmD"/>
</dbReference>
<dbReference type="Proteomes" id="UP000682951">
    <property type="component" value="Unassembled WGS sequence"/>
</dbReference>
<dbReference type="PANTHER" id="PTHR43542">
    <property type="entry name" value="METHYLTRANSFERASE"/>
    <property type="match status" value="1"/>
</dbReference>
<dbReference type="RefSeq" id="WP_212142071.1">
    <property type="nucleotide sequence ID" value="NZ_JAGSSW010000005.1"/>
</dbReference>
<dbReference type="EMBL" id="JAGSSW010000005">
    <property type="protein sequence ID" value="MBR8464087.1"/>
    <property type="molecule type" value="Genomic_DNA"/>
</dbReference>
<comment type="caution">
    <text evidence="3">The sequence shown here is derived from an EMBL/GenBank/DDBJ whole genome shotgun (WGS) entry which is preliminary data.</text>
</comment>
<dbReference type="InterPro" id="IPR029063">
    <property type="entry name" value="SAM-dependent_MTases_sf"/>
</dbReference>
<dbReference type="EC" id="2.1.1.171" evidence="3"/>
<dbReference type="GO" id="GO:0052913">
    <property type="term" value="F:16S rRNA (guanine(966)-N(2))-methyltransferase activity"/>
    <property type="evidence" value="ECO:0007669"/>
    <property type="project" value="UniProtKB-EC"/>
</dbReference>
<evidence type="ECO:0000256" key="1">
    <source>
        <dbReference type="ARBA" id="ARBA00022603"/>
    </source>
</evidence>
<name>A0ABS5HIY4_9BACT</name>
<reference evidence="3 4" key="1">
    <citation type="submission" date="2021-04" db="EMBL/GenBank/DDBJ databases">
        <title>Molecular and phenotypic characterization and identification of bacterial isolates recovered from the Anatolian ground squirrels (Spermophilus xanthoprymnus) and which have the potential to form a new species in the Campylobacter genus.</title>
        <authorList>
            <person name="Aydin F."/>
            <person name="Abay S."/>
            <person name="Kayman T."/>
            <person name="Karakaya E."/>
            <person name="Mustak H.K."/>
            <person name="Mustak I.B."/>
            <person name="Bilgin N."/>
            <person name="Duzler A."/>
            <person name="Sahin O."/>
            <person name="Guran O."/>
            <person name="Saticioglu I.B."/>
        </authorList>
    </citation>
    <scope>NUCLEOTIDE SEQUENCE [LARGE SCALE GENOMIC DNA]</scope>
    <source>
        <strain evidence="4">faydin-G24</strain>
    </source>
</reference>